<dbReference type="PANTHER" id="PTHR35586">
    <property type="entry name" value="SLL1691 PROTEIN"/>
    <property type="match status" value="1"/>
</dbReference>
<dbReference type="PANTHER" id="PTHR35586:SF1">
    <property type="entry name" value="SLL1691 PROTEIN"/>
    <property type="match status" value="1"/>
</dbReference>
<organism evidence="1 2">
    <name type="scientific">Rivihabitans pingtungensis</name>
    <dbReference type="NCBI Taxonomy" id="1054498"/>
    <lineage>
        <taxon>Bacteria</taxon>
        <taxon>Pseudomonadati</taxon>
        <taxon>Pseudomonadota</taxon>
        <taxon>Betaproteobacteria</taxon>
        <taxon>Neisseriales</taxon>
        <taxon>Aquaspirillaceae</taxon>
        <taxon>Rivihabitans</taxon>
    </lineage>
</organism>
<reference evidence="1 2" key="1">
    <citation type="submission" date="2018-05" db="EMBL/GenBank/DDBJ databases">
        <title>Genomic Encyclopedia of Type Strains, Phase IV (KMG-IV): sequencing the most valuable type-strain genomes for metagenomic binning, comparative biology and taxonomic classification.</title>
        <authorList>
            <person name="Goeker M."/>
        </authorList>
    </citation>
    <scope>NUCLEOTIDE SEQUENCE [LARGE SCALE GENOMIC DNA]</scope>
    <source>
        <strain evidence="1 2">DSM 29661</strain>
    </source>
</reference>
<dbReference type="RefSeq" id="WP_110391092.1">
    <property type="nucleotide sequence ID" value="NZ_QJKI01000013.1"/>
</dbReference>
<sequence length="331" mass="38343">MDSPDDYDSPWKEAVESYFPEFIAFYFPEASRQIDWARGHVFLDQELRAVVQDAELGKRFVDKLAKVALRDGSERWVYVHLEVQGSAQAEFAERMFVYHYRLFDRYRQPVASLALLADTTTSWRPSQFGYQALGCSIELNFPTAKLLDYAAQQDQLYQNPNPFALVTLAHLLTQATRQDMNARFAAKWKLVQLLYQRDWDKQQVIDLFSVLDWMMRLPEQLKRSLWHNIEVLEEQEKMRYVTSVEQIGIEKGLLQGMQQGIAQGMQQGMQRGLMKGRAEGEAYALRRLLQKRFGLLSEDVLARLQAASIDELELWLDRALDADSLAGVFAQ</sequence>
<name>A0A318L8H2_9NEIS</name>
<protein>
    <recommendedName>
        <fullName evidence="3">Cytosolic protein</fullName>
    </recommendedName>
</protein>
<evidence type="ECO:0000313" key="2">
    <source>
        <dbReference type="Proteomes" id="UP000247555"/>
    </source>
</evidence>
<dbReference type="AlphaFoldDB" id="A0A318L8H2"/>
<gene>
    <name evidence="1" type="ORF">DFR34_11316</name>
</gene>
<evidence type="ECO:0000313" key="1">
    <source>
        <dbReference type="EMBL" id="PXX78007.1"/>
    </source>
</evidence>
<dbReference type="OrthoDB" id="932587at2"/>
<dbReference type="EMBL" id="QJKI01000013">
    <property type="protein sequence ID" value="PXX78007.1"/>
    <property type="molecule type" value="Genomic_DNA"/>
</dbReference>
<keyword evidence="2" id="KW-1185">Reference proteome</keyword>
<proteinExistence type="predicted"/>
<evidence type="ECO:0008006" key="3">
    <source>
        <dbReference type="Google" id="ProtNLM"/>
    </source>
</evidence>
<comment type="caution">
    <text evidence="1">The sequence shown here is derived from an EMBL/GenBank/DDBJ whole genome shotgun (WGS) entry which is preliminary data.</text>
</comment>
<accession>A0A318L8H2</accession>
<dbReference type="Proteomes" id="UP000247555">
    <property type="component" value="Unassembled WGS sequence"/>
</dbReference>